<protein>
    <submittedName>
        <fullName evidence="2">Amidohydrolase</fullName>
    </submittedName>
</protein>
<comment type="caution">
    <text evidence="2">The sequence shown here is derived from an EMBL/GenBank/DDBJ whole genome shotgun (WGS) entry which is preliminary data.</text>
</comment>
<proteinExistence type="predicted"/>
<organism evidence="2 3">
    <name type="scientific">Colletotrichum scovillei</name>
    <dbReference type="NCBI Taxonomy" id="1209932"/>
    <lineage>
        <taxon>Eukaryota</taxon>
        <taxon>Fungi</taxon>
        <taxon>Dikarya</taxon>
        <taxon>Ascomycota</taxon>
        <taxon>Pezizomycotina</taxon>
        <taxon>Sordariomycetes</taxon>
        <taxon>Hypocreomycetidae</taxon>
        <taxon>Glomerellales</taxon>
        <taxon>Glomerellaceae</taxon>
        <taxon>Colletotrichum</taxon>
        <taxon>Colletotrichum acutatum species complex</taxon>
    </lineage>
</organism>
<dbReference type="Proteomes" id="UP000699042">
    <property type="component" value="Unassembled WGS sequence"/>
</dbReference>
<evidence type="ECO:0000259" key="1">
    <source>
        <dbReference type="Pfam" id="PF01979"/>
    </source>
</evidence>
<dbReference type="InterPro" id="IPR011059">
    <property type="entry name" value="Metal-dep_hydrolase_composite"/>
</dbReference>
<dbReference type="CDD" id="cd01299">
    <property type="entry name" value="Met_dep_hydrolase_A"/>
    <property type="match status" value="1"/>
</dbReference>
<dbReference type="Pfam" id="PF01979">
    <property type="entry name" value="Amidohydro_1"/>
    <property type="match status" value="1"/>
</dbReference>
<dbReference type="SUPFAM" id="SSF51338">
    <property type="entry name" value="Composite domain of metallo-dependent hydrolases"/>
    <property type="match status" value="1"/>
</dbReference>
<accession>A0A9P7REG0</accession>
<dbReference type="InterPro" id="IPR057744">
    <property type="entry name" value="OTAase-like"/>
</dbReference>
<dbReference type="FunFam" id="3.20.20.140:FF:000084">
    <property type="entry name" value="Peptidase M38"/>
    <property type="match status" value="1"/>
</dbReference>
<feature type="domain" description="Amidohydrolase-related" evidence="1">
    <location>
        <begin position="139"/>
        <end position="490"/>
    </location>
</feature>
<gene>
    <name evidence="2" type="ORF">JMJ77_007135</name>
</gene>
<dbReference type="PANTHER" id="PTHR43135">
    <property type="entry name" value="ALPHA-D-RIBOSE 1-METHYLPHOSPHONATE 5-TRIPHOSPHATE DIPHOSPHATASE"/>
    <property type="match status" value="1"/>
</dbReference>
<dbReference type="InterPro" id="IPR032466">
    <property type="entry name" value="Metal_Hydrolase"/>
</dbReference>
<sequence length="510" mass="54956">MADSAPANCSDALIGHGNTVRLLFNSLHSNAPFIQHCQSMTLRKAPALAGPAMELPRRTSPRWTADAEDAIPEKLIKPWKLPRHNTYLFINANVVDTAKGLVIKNTTVKISNGLIESVGQSSADSSGNDAIVVDLQGKYLSPGLIDCHVHVSSVPGEAGLNGGFNMDATVSHLRQSFVCGRILSKGFTTVRDTGGATLALKEAIQDGVFPGPRLFIANQALSQTGGHGDRRGAHDHSGLCCGGTAGLSNVVDGVPECIRATREQLRTGADFIKIMVGGGVASPTDRIENTQFTADEIKAISEVARSYGTWVTAHAYTPRAIRHAVENGVTGIEHGNFIDKETAEFMAENAVWLTPTLVTYDAMGSDKYKGFLPPENQRKNQEVLERGLESLKIAATAGVTICHGSDLLGPLQAEQSREFGIRQQALSNQQVLQSATVNAARMLRQEDVLGQVKEKFVADLLILNGNPLDDVSILDEPEKNVLAVIKDGRVYTSRWSKLPEDVKEPPRMIE</sequence>
<name>A0A9P7REG0_9PEZI</name>
<reference evidence="2" key="1">
    <citation type="submission" date="2021-05" db="EMBL/GenBank/DDBJ databases">
        <title>Comparative genomics of three Colletotrichum scovillei strains and genetic complementation revealed genes involved fungal growth and virulence on chili pepper.</title>
        <authorList>
            <person name="Hsieh D.-K."/>
            <person name="Chuang S.-C."/>
            <person name="Chen C.-Y."/>
            <person name="Chao Y.-T."/>
            <person name="Lu M.-Y.J."/>
            <person name="Lee M.-H."/>
            <person name="Shih M.-C."/>
        </authorList>
    </citation>
    <scope>NUCLEOTIDE SEQUENCE</scope>
    <source>
        <strain evidence="2">Coll-153</strain>
    </source>
</reference>
<keyword evidence="3" id="KW-1185">Reference proteome</keyword>
<dbReference type="PANTHER" id="PTHR43135:SF3">
    <property type="entry name" value="ALPHA-D-RIBOSE 1-METHYLPHOSPHONATE 5-TRIPHOSPHATE DIPHOSPHATASE"/>
    <property type="match status" value="1"/>
</dbReference>
<dbReference type="InterPro" id="IPR051781">
    <property type="entry name" value="Metallo-dep_Hydrolase"/>
</dbReference>
<dbReference type="EMBL" id="JAESDN010000002">
    <property type="protein sequence ID" value="KAG7054659.1"/>
    <property type="molecule type" value="Genomic_DNA"/>
</dbReference>
<evidence type="ECO:0000313" key="2">
    <source>
        <dbReference type="EMBL" id="KAG7054659.1"/>
    </source>
</evidence>
<dbReference type="GO" id="GO:0016810">
    <property type="term" value="F:hydrolase activity, acting on carbon-nitrogen (but not peptide) bonds"/>
    <property type="evidence" value="ECO:0007669"/>
    <property type="project" value="InterPro"/>
</dbReference>
<dbReference type="Gene3D" id="2.30.40.10">
    <property type="entry name" value="Urease, subunit C, domain 1"/>
    <property type="match status" value="1"/>
</dbReference>
<dbReference type="InterPro" id="IPR006680">
    <property type="entry name" value="Amidohydro-rel"/>
</dbReference>
<dbReference type="Gene3D" id="3.20.20.140">
    <property type="entry name" value="Metal-dependent hydrolases"/>
    <property type="match status" value="1"/>
</dbReference>
<dbReference type="AlphaFoldDB" id="A0A9P7REG0"/>
<evidence type="ECO:0000313" key="3">
    <source>
        <dbReference type="Proteomes" id="UP000699042"/>
    </source>
</evidence>
<dbReference type="SUPFAM" id="SSF51556">
    <property type="entry name" value="Metallo-dependent hydrolases"/>
    <property type="match status" value="1"/>
</dbReference>